<feature type="compositionally biased region" description="Basic and acidic residues" evidence="1">
    <location>
        <begin position="150"/>
        <end position="170"/>
    </location>
</feature>
<sequence length="199" mass="21486">MGVTRKEVLEPARSAPPRRGGGEPSRSIHRDHRRRLGGGASVAGERAARHFRVGGQMSRGRYDDGRRRDGRLSGRLAESDAARSTAEPPAENVLGASGLDAAADRLDGTGGHGRRDGRVPDVVVEAAAPLPPAEYAAELAVHAPVPVREQYGRDDGVRGQRQESGQRSRGWDPAAGQRRPLGQLEHRVRRPARGRRDND</sequence>
<feature type="compositionally biased region" description="Basic and acidic residues" evidence="1">
    <location>
        <begin position="1"/>
        <end position="10"/>
    </location>
</feature>
<evidence type="ECO:0000313" key="3">
    <source>
        <dbReference type="Proteomes" id="UP000475862"/>
    </source>
</evidence>
<dbReference type="AlphaFoldDB" id="A0A6G0U3W6"/>
<organism evidence="2 3">
    <name type="scientific">Aphis glycines</name>
    <name type="common">Soybean aphid</name>
    <dbReference type="NCBI Taxonomy" id="307491"/>
    <lineage>
        <taxon>Eukaryota</taxon>
        <taxon>Metazoa</taxon>
        <taxon>Ecdysozoa</taxon>
        <taxon>Arthropoda</taxon>
        <taxon>Hexapoda</taxon>
        <taxon>Insecta</taxon>
        <taxon>Pterygota</taxon>
        <taxon>Neoptera</taxon>
        <taxon>Paraneoptera</taxon>
        <taxon>Hemiptera</taxon>
        <taxon>Sternorrhyncha</taxon>
        <taxon>Aphidomorpha</taxon>
        <taxon>Aphidoidea</taxon>
        <taxon>Aphididae</taxon>
        <taxon>Aphidini</taxon>
        <taxon>Aphis</taxon>
        <taxon>Aphis</taxon>
    </lineage>
</organism>
<feature type="compositionally biased region" description="Basic residues" evidence="1">
    <location>
        <begin position="27"/>
        <end position="36"/>
    </location>
</feature>
<evidence type="ECO:0000256" key="1">
    <source>
        <dbReference type="SAM" id="MobiDB-lite"/>
    </source>
</evidence>
<comment type="caution">
    <text evidence="2">The sequence shown here is derived from an EMBL/GenBank/DDBJ whole genome shotgun (WGS) entry which is preliminary data.</text>
</comment>
<feature type="compositionally biased region" description="Basic and acidic residues" evidence="1">
    <location>
        <begin position="60"/>
        <end position="81"/>
    </location>
</feature>
<evidence type="ECO:0000313" key="2">
    <source>
        <dbReference type="EMBL" id="KAE9543805.1"/>
    </source>
</evidence>
<protein>
    <submittedName>
        <fullName evidence="2">Uncharacterized protein</fullName>
    </submittedName>
</protein>
<dbReference type="EMBL" id="VYZN01000005">
    <property type="protein sequence ID" value="KAE9543805.1"/>
    <property type="molecule type" value="Genomic_DNA"/>
</dbReference>
<keyword evidence="3" id="KW-1185">Reference proteome</keyword>
<dbReference type="Proteomes" id="UP000475862">
    <property type="component" value="Unassembled WGS sequence"/>
</dbReference>
<gene>
    <name evidence="2" type="ORF">AGLY_001929</name>
</gene>
<feature type="compositionally biased region" description="Basic and acidic residues" evidence="1">
    <location>
        <begin position="102"/>
        <end position="119"/>
    </location>
</feature>
<feature type="region of interest" description="Disordered" evidence="1">
    <location>
        <begin position="150"/>
        <end position="199"/>
    </location>
</feature>
<accession>A0A6G0U3W6</accession>
<name>A0A6G0U3W6_APHGL</name>
<proteinExistence type="predicted"/>
<reference evidence="2 3" key="1">
    <citation type="submission" date="2019-08" db="EMBL/GenBank/DDBJ databases">
        <title>The genome of the soybean aphid Biotype 1, its phylome, world population structure and adaptation to the North American continent.</title>
        <authorList>
            <person name="Giordano R."/>
            <person name="Donthu R.K."/>
            <person name="Hernandez A.G."/>
            <person name="Wright C.L."/>
            <person name="Zimin A.V."/>
        </authorList>
    </citation>
    <scope>NUCLEOTIDE SEQUENCE [LARGE SCALE GENOMIC DNA]</scope>
    <source>
        <tissue evidence="2">Whole aphids</tissue>
    </source>
</reference>
<feature type="region of interest" description="Disordered" evidence="1">
    <location>
        <begin position="1"/>
        <end position="120"/>
    </location>
</feature>